<dbReference type="RefSeq" id="WP_382393007.1">
    <property type="nucleotide sequence ID" value="NZ_JBHTCQ010000001.1"/>
</dbReference>
<dbReference type="InterPro" id="IPR010866">
    <property type="entry name" value="A-2_8-polyST"/>
</dbReference>
<accession>A0ABW2Q8S0</accession>
<keyword evidence="1" id="KW-0732">Signal</keyword>
<dbReference type="Proteomes" id="UP001596455">
    <property type="component" value="Unassembled WGS sequence"/>
</dbReference>
<name>A0ABW2Q8S0_9MICO</name>
<sequence length="452" mass="49289">MTQLVVASTLFGAATAASAVDSGLLEHTGGERVLLVVNNAPAPELTPALDEIAGAEPVLRRFDRVVHLTDLLAPVHPSDWRPGIRELPTFERLLRSYWGLGDGPVELVCESLWVNPALALARVFHAAPITVYAEGLMSYGPTRDPLPLEVTQRLDGLVHLDLVPGVRPVLLSEYGVAPTVVPSERFRAVVDEITAEIPDDRDDDGRPAAVVVGQYLAALGLVTRDEEAEMHARMVRAAARAGAQVVRFKPHPSAPPGMVRPLRDAAAEAGVELEVVTDAYPVEVMLARGRHVALVGCFSTALATARTMFGVRTIAVDTETLLSRLTPFQNSNRVPATVIDAVHREDGRYGDVQRLQELVDTVAYCMQPKSLADRREAAVRVLAELPAQERDRYFLPNRLTALDMPGAPKRHPVVALGMSTAQRALRHPALGKLDERTKRLAVRQRLVRRLYG</sequence>
<proteinExistence type="predicted"/>
<gene>
    <name evidence="2" type="ORF">ACFQQL_07960</name>
</gene>
<feature type="chain" id="PRO_5045693279" evidence="1">
    <location>
        <begin position="20"/>
        <end position="452"/>
    </location>
</feature>
<evidence type="ECO:0000313" key="3">
    <source>
        <dbReference type="Proteomes" id="UP001596455"/>
    </source>
</evidence>
<dbReference type="EMBL" id="JBHTCQ010000001">
    <property type="protein sequence ID" value="MFC7405042.1"/>
    <property type="molecule type" value="Genomic_DNA"/>
</dbReference>
<feature type="signal peptide" evidence="1">
    <location>
        <begin position="1"/>
        <end position="19"/>
    </location>
</feature>
<reference evidence="3" key="1">
    <citation type="journal article" date="2019" name="Int. J. Syst. Evol. Microbiol.">
        <title>The Global Catalogue of Microorganisms (GCM) 10K type strain sequencing project: providing services to taxonomists for standard genome sequencing and annotation.</title>
        <authorList>
            <consortium name="The Broad Institute Genomics Platform"/>
            <consortium name="The Broad Institute Genome Sequencing Center for Infectious Disease"/>
            <person name="Wu L."/>
            <person name="Ma J."/>
        </authorList>
    </citation>
    <scope>NUCLEOTIDE SEQUENCE [LARGE SCALE GENOMIC DNA]</scope>
    <source>
        <strain evidence="3">JCM 1490</strain>
    </source>
</reference>
<comment type="caution">
    <text evidence="2">The sequence shown here is derived from an EMBL/GenBank/DDBJ whole genome shotgun (WGS) entry which is preliminary data.</text>
</comment>
<protein>
    <submittedName>
        <fullName evidence="2">Polysialyltransferase family glycosyltransferase</fullName>
    </submittedName>
</protein>
<evidence type="ECO:0000313" key="2">
    <source>
        <dbReference type="EMBL" id="MFC7405042.1"/>
    </source>
</evidence>
<evidence type="ECO:0000256" key="1">
    <source>
        <dbReference type="SAM" id="SignalP"/>
    </source>
</evidence>
<organism evidence="2 3">
    <name type="scientific">Georgenia alba</name>
    <dbReference type="NCBI Taxonomy" id="2233858"/>
    <lineage>
        <taxon>Bacteria</taxon>
        <taxon>Bacillati</taxon>
        <taxon>Actinomycetota</taxon>
        <taxon>Actinomycetes</taxon>
        <taxon>Micrococcales</taxon>
        <taxon>Bogoriellaceae</taxon>
        <taxon>Georgenia</taxon>
    </lineage>
</organism>
<keyword evidence="3" id="KW-1185">Reference proteome</keyword>
<dbReference type="Pfam" id="PF07388">
    <property type="entry name" value="A-2_8-polyST"/>
    <property type="match status" value="1"/>
</dbReference>